<dbReference type="InterPro" id="IPR015720">
    <property type="entry name" value="Emp24-like"/>
</dbReference>
<evidence type="ECO:0000256" key="2">
    <source>
        <dbReference type="ARBA" id="ARBA00007104"/>
    </source>
</evidence>
<sequence length="266" mass="29605">MRSTFALLLCCIVSSVINAAVVNLKAGSEWCSTLHPNIEATSKSSTIITSLQSTFVKSLLPPQPTSYISLSGNFDYLGYSGSPITASPISAVLEKKRLSDGQIEVLYQNIPSTSEGTFLVDISSDIPKEDYVYSFCVGNGVGGRGEWPNEYGDKPEGSDGRDRKMGVNFRAIEDSGGQEGGEKGTEEERRILKETEKEARAFLESLKTMQDHQSYMRRRESDHRAVSEITNERVWKWTIAEGVVLAALSIYQIMYLRSFFETKKRL</sequence>
<dbReference type="Proteomes" id="UP001165122">
    <property type="component" value="Unassembled WGS sequence"/>
</dbReference>
<protein>
    <recommendedName>
        <fullName evidence="8">GOLD domain-containing protein</fullName>
    </recommendedName>
</protein>
<evidence type="ECO:0000256" key="6">
    <source>
        <dbReference type="ARBA" id="ARBA00023136"/>
    </source>
</evidence>
<dbReference type="SMART" id="SM01190">
    <property type="entry name" value="EMP24_GP25L"/>
    <property type="match status" value="1"/>
</dbReference>
<feature type="domain" description="GOLD" evidence="8">
    <location>
        <begin position="46"/>
        <end position="261"/>
    </location>
</feature>
<evidence type="ECO:0000256" key="7">
    <source>
        <dbReference type="SAM" id="SignalP"/>
    </source>
</evidence>
<dbReference type="AlphaFoldDB" id="A0A9W7AFR0"/>
<keyword evidence="10" id="KW-1185">Reference proteome</keyword>
<name>A0A9W7AFR0_9STRA</name>
<keyword evidence="3" id="KW-0812">Transmembrane</keyword>
<gene>
    <name evidence="9" type="ORF">TrLO_g6931</name>
</gene>
<dbReference type="Pfam" id="PF01105">
    <property type="entry name" value="EMP24_GP25L"/>
    <property type="match status" value="1"/>
</dbReference>
<organism evidence="9 10">
    <name type="scientific">Triparma laevis f. longispina</name>
    <dbReference type="NCBI Taxonomy" id="1714387"/>
    <lineage>
        <taxon>Eukaryota</taxon>
        <taxon>Sar</taxon>
        <taxon>Stramenopiles</taxon>
        <taxon>Ochrophyta</taxon>
        <taxon>Bolidophyceae</taxon>
        <taxon>Parmales</taxon>
        <taxon>Triparmaceae</taxon>
        <taxon>Triparma</taxon>
    </lineage>
</organism>
<proteinExistence type="inferred from homology"/>
<accession>A0A9W7AFR0</accession>
<dbReference type="InterPro" id="IPR009038">
    <property type="entry name" value="GOLD_dom"/>
</dbReference>
<evidence type="ECO:0000259" key="8">
    <source>
        <dbReference type="SMART" id="SM01190"/>
    </source>
</evidence>
<feature type="signal peptide" evidence="7">
    <location>
        <begin position="1"/>
        <end position="19"/>
    </location>
</feature>
<evidence type="ECO:0000256" key="3">
    <source>
        <dbReference type="ARBA" id="ARBA00022692"/>
    </source>
</evidence>
<evidence type="ECO:0000256" key="4">
    <source>
        <dbReference type="ARBA" id="ARBA00022729"/>
    </source>
</evidence>
<dbReference type="EMBL" id="BRXW01000647">
    <property type="protein sequence ID" value="GMH71946.1"/>
    <property type="molecule type" value="Genomic_DNA"/>
</dbReference>
<evidence type="ECO:0000313" key="10">
    <source>
        <dbReference type="Proteomes" id="UP001165122"/>
    </source>
</evidence>
<comment type="caution">
    <text evidence="9">The sequence shown here is derived from an EMBL/GenBank/DDBJ whole genome shotgun (WGS) entry which is preliminary data.</text>
</comment>
<keyword evidence="6" id="KW-0472">Membrane</keyword>
<dbReference type="OrthoDB" id="1929172at2759"/>
<comment type="subcellular location">
    <subcellularLocation>
        <location evidence="1">Membrane</location>
        <topology evidence="1">Single-pass type I membrane protein</topology>
    </subcellularLocation>
</comment>
<keyword evidence="4 7" id="KW-0732">Signal</keyword>
<feature type="chain" id="PRO_5040969438" description="GOLD domain-containing protein" evidence="7">
    <location>
        <begin position="20"/>
        <end position="266"/>
    </location>
</feature>
<reference evidence="10" key="1">
    <citation type="journal article" date="2023" name="Commun. Biol.">
        <title>Genome analysis of Parmales, the sister group of diatoms, reveals the evolutionary specialization of diatoms from phago-mixotrophs to photoautotrophs.</title>
        <authorList>
            <person name="Ban H."/>
            <person name="Sato S."/>
            <person name="Yoshikawa S."/>
            <person name="Yamada K."/>
            <person name="Nakamura Y."/>
            <person name="Ichinomiya M."/>
            <person name="Sato N."/>
            <person name="Blanc-Mathieu R."/>
            <person name="Endo H."/>
            <person name="Kuwata A."/>
            <person name="Ogata H."/>
        </authorList>
    </citation>
    <scope>NUCLEOTIDE SEQUENCE [LARGE SCALE GENOMIC DNA]</scope>
    <source>
        <strain evidence="10">NIES 3700</strain>
    </source>
</reference>
<dbReference type="PANTHER" id="PTHR22811">
    <property type="entry name" value="TRANSMEMBRANE EMP24 DOMAIN-CONTAINING PROTEIN"/>
    <property type="match status" value="1"/>
</dbReference>
<comment type="similarity">
    <text evidence="2">Belongs to the EMP24/GP25L family.</text>
</comment>
<evidence type="ECO:0000256" key="5">
    <source>
        <dbReference type="ARBA" id="ARBA00022989"/>
    </source>
</evidence>
<evidence type="ECO:0000313" key="9">
    <source>
        <dbReference type="EMBL" id="GMH71946.1"/>
    </source>
</evidence>
<dbReference type="GO" id="GO:0016020">
    <property type="term" value="C:membrane"/>
    <property type="evidence" value="ECO:0007669"/>
    <property type="project" value="UniProtKB-SubCell"/>
</dbReference>
<evidence type="ECO:0000256" key="1">
    <source>
        <dbReference type="ARBA" id="ARBA00004479"/>
    </source>
</evidence>
<keyword evidence="5" id="KW-1133">Transmembrane helix</keyword>